<dbReference type="GO" id="GO:0005576">
    <property type="term" value="C:extracellular region"/>
    <property type="evidence" value="ECO:0007669"/>
    <property type="project" value="UniProtKB-ARBA"/>
</dbReference>
<dbReference type="InterPro" id="IPR023828">
    <property type="entry name" value="Peptidase_S8_Ser-AS"/>
</dbReference>
<evidence type="ECO:0000256" key="5">
    <source>
        <dbReference type="ARBA" id="ARBA00022825"/>
    </source>
</evidence>
<dbReference type="InterPro" id="IPR000209">
    <property type="entry name" value="Peptidase_S8/S53_dom"/>
</dbReference>
<keyword evidence="4 6" id="KW-0378">Hydrolase</keyword>
<dbReference type="PROSITE" id="PS51892">
    <property type="entry name" value="SUBTILASE"/>
    <property type="match status" value="1"/>
</dbReference>
<evidence type="ECO:0000256" key="7">
    <source>
        <dbReference type="RuleBase" id="RU003355"/>
    </source>
</evidence>
<dbReference type="InterPro" id="IPR023827">
    <property type="entry name" value="Peptidase_S8_Asp-AS"/>
</dbReference>
<evidence type="ECO:0000256" key="1">
    <source>
        <dbReference type="ARBA" id="ARBA00011073"/>
    </source>
</evidence>
<dbReference type="SUPFAM" id="SSF54897">
    <property type="entry name" value="Protease propeptides/inhibitors"/>
    <property type="match status" value="1"/>
</dbReference>
<dbReference type="Pfam" id="PF00082">
    <property type="entry name" value="Peptidase_S8"/>
    <property type="match status" value="1"/>
</dbReference>
<organism evidence="11 12">
    <name type="scientific">Conoideocrella luteorostrata</name>
    <dbReference type="NCBI Taxonomy" id="1105319"/>
    <lineage>
        <taxon>Eukaryota</taxon>
        <taxon>Fungi</taxon>
        <taxon>Dikarya</taxon>
        <taxon>Ascomycota</taxon>
        <taxon>Pezizomycotina</taxon>
        <taxon>Sordariomycetes</taxon>
        <taxon>Hypocreomycetidae</taxon>
        <taxon>Hypocreales</taxon>
        <taxon>Clavicipitaceae</taxon>
        <taxon>Conoideocrella</taxon>
    </lineage>
</organism>
<dbReference type="Gene3D" id="3.30.70.80">
    <property type="entry name" value="Peptidase S8 propeptide/proteinase inhibitor I9"/>
    <property type="match status" value="1"/>
</dbReference>
<accession>A0AAJ0CZK6</accession>
<dbReference type="GO" id="GO:0004252">
    <property type="term" value="F:serine-type endopeptidase activity"/>
    <property type="evidence" value="ECO:0007669"/>
    <property type="project" value="UniProtKB-UniRule"/>
</dbReference>
<dbReference type="Proteomes" id="UP001251528">
    <property type="component" value="Unassembled WGS sequence"/>
</dbReference>
<dbReference type="Gene3D" id="3.40.50.200">
    <property type="entry name" value="Peptidase S8/S53 domain"/>
    <property type="match status" value="1"/>
</dbReference>
<evidence type="ECO:0000259" key="10">
    <source>
        <dbReference type="Pfam" id="PF05922"/>
    </source>
</evidence>
<evidence type="ECO:0000256" key="6">
    <source>
        <dbReference type="PROSITE-ProRule" id="PRU01240"/>
    </source>
</evidence>
<dbReference type="InterPro" id="IPR010259">
    <property type="entry name" value="S8pro/Inhibitor_I9"/>
</dbReference>
<dbReference type="CDD" id="cd04077">
    <property type="entry name" value="Peptidases_S8_PCSK9_ProteinaseK_like"/>
    <property type="match status" value="1"/>
</dbReference>
<comment type="similarity">
    <text evidence="1 6 7">Belongs to the peptidase S8 family.</text>
</comment>
<dbReference type="PANTHER" id="PTHR43806:SF58">
    <property type="entry name" value="ALKALINE PROTEASE 1-RELATED"/>
    <property type="match status" value="1"/>
</dbReference>
<dbReference type="PROSITE" id="PS00136">
    <property type="entry name" value="SUBTILASE_ASP"/>
    <property type="match status" value="1"/>
</dbReference>
<dbReference type="InterPro" id="IPR022398">
    <property type="entry name" value="Peptidase_S8_His-AS"/>
</dbReference>
<dbReference type="EMBL" id="JASWJB010000018">
    <property type="protein sequence ID" value="KAK2612248.1"/>
    <property type="molecule type" value="Genomic_DNA"/>
</dbReference>
<feature type="domain" description="Inhibitor I9" evidence="10">
    <location>
        <begin position="59"/>
        <end position="105"/>
    </location>
</feature>
<evidence type="ECO:0000256" key="3">
    <source>
        <dbReference type="ARBA" id="ARBA00022729"/>
    </source>
</evidence>
<dbReference type="PROSITE" id="PS00138">
    <property type="entry name" value="SUBTILASE_SER"/>
    <property type="match status" value="1"/>
</dbReference>
<comment type="caution">
    <text evidence="11">The sequence shown here is derived from an EMBL/GenBank/DDBJ whole genome shotgun (WGS) entry which is preliminary data.</text>
</comment>
<dbReference type="InterPro" id="IPR050131">
    <property type="entry name" value="Peptidase_S8_subtilisin-like"/>
</dbReference>
<feature type="signal peptide" evidence="8">
    <location>
        <begin position="1"/>
        <end position="15"/>
    </location>
</feature>
<evidence type="ECO:0000256" key="2">
    <source>
        <dbReference type="ARBA" id="ARBA00022670"/>
    </source>
</evidence>
<protein>
    <submittedName>
        <fullName evidence="11">Uncharacterized protein</fullName>
    </submittedName>
</protein>
<feature type="active site" description="Charge relay system" evidence="6">
    <location>
        <position position="146"/>
    </location>
</feature>
<keyword evidence="12" id="KW-1185">Reference proteome</keyword>
<keyword evidence="5 6" id="KW-0720">Serine protease</keyword>
<dbReference type="PANTHER" id="PTHR43806">
    <property type="entry name" value="PEPTIDASE S8"/>
    <property type="match status" value="1"/>
</dbReference>
<gene>
    <name evidence="11" type="ORF">QQS21_001674</name>
</gene>
<keyword evidence="2 6" id="KW-0645">Protease</keyword>
<feature type="active site" description="Charge relay system" evidence="6">
    <location>
        <position position="177"/>
    </location>
</feature>
<dbReference type="SUPFAM" id="SSF52743">
    <property type="entry name" value="Subtilisin-like"/>
    <property type="match status" value="1"/>
</dbReference>
<dbReference type="PROSITE" id="PS00137">
    <property type="entry name" value="SUBTILASE_HIS"/>
    <property type="match status" value="1"/>
</dbReference>
<dbReference type="AlphaFoldDB" id="A0AAJ0CZK6"/>
<feature type="active site" description="Charge relay system" evidence="6">
    <location>
        <position position="332"/>
    </location>
</feature>
<sequence length="389" mass="41209">MRSFHLVGLLPAVLAGPIAQRSEPAPLLVPEDVNHVIPDRYIVTLRDEVGVQAVEDLATSMSADADHVYDEVFKGFAGTFNETTLSALRNHNQVDFIEKDTVVTMSCAQQRNSDWGLARMSSKRKGEKNYRYNEIAGSGACAYVIDTGIDDKHPDFERRAKQIKTFVKGQKTDGQGHGTHCAGTIGSKTYGVAKKIKLFGVKVLDNQGSGSASSVIAGMNFVARDHKKRGCKKGVVVNMSLGGPYSKAQNQAAAALVRSGAFVAVAAGNSKADAAKTSPASEKTVCTVGASDINDNFASFSNYGKSVAIIAPGVDILSTLPGKKTGKLSGTSMASPHIAGLAGYIASRDGVKAGNLCRRLQQLSTKKALKKVPRSTVNNLAYNGVQEKC</sequence>
<evidence type="ECO:0000313" key="12">
    <source>
        <dbReference type="Proteomes" id="UP001251528"/>
    </source>
</evidence>
<feature type="chain" id="PRO_5042478486" evidence="8">
    <location>
        <begin position="16"/>
        <end position="389"/>
    </location>
</feature>
<evidence type="ECO:0000256" key="8">
    <source>
        <dbReference type="SAM" id="SignalP"/>
    </source>
</evidence>
<dbReference type="InterPro" id="IPR036852">
    <property type="entry name" value="Peptidase_S8/S53_dom_sf"/>
</dbReference>
<evidence type="ECO:0000259" key="9">
    <source>
        <dbReference type="Pfam" id="PF00082"/>
    </source>
</evidence>
<dbReference type="InterPro" id="IPR034193">
    <property type="entry name" value="PCSK9_ProteinaseK-like"/>
</dbReference>
<dbReference type="InterPro" id="IPR015500">
    <property type="entry name" value="Peptidase_S8_subtilisin-rel"/>
</dbReference>
<keyword evidence="3 8" id="KW-0732">Signal</keyword>
<dbReference type="GO" id="GO:0006508">
    <property type="term" value="P:proteolysis"/>
    <property type="evidence" value="ECO:0007669"/>
    <property type="project" value="UniProtKB-KW"/>
</dbReference>
<dbReference type="Pfam" id="PF05922">
    <property type="entry name" value="Inhibitor_I9"/>
    <property type="match status" value="1"/>
</dbReference>
<name>A0AAJ0CZK6_9HYPO</name>
<reference evidence="11" key="1">
    <citation type="submission" date="2023-06" db="EMBL/GenBank/DDBJ databases">
        <title>Conoideocrella luteorostrata (Hypocreales: Clavicipitaceae), a potential biocontrol fungus for elongate hemlock scale in United States Christmas tree production areas.</title>
        <authorList>
            <person name="Barrett H."/>
            <person name="Lovett B."/>
            <person name="Macias A.M."/>
            <person name="Stajich J.E."/>
            <person name="Kasson M.T."/>
        </authorList>
    </citation>
    <scope>NUCLEOTIDE SEQUENCE</scope>
    <source>
        <strain evidence="11">ARSEF 14590</strain>
    </source>
</reference>
<feature type="domain" description="Peptidase S8/S53" evidence="9">
    <location>
        <begin position="144"/>
        <end position="351"/>
    </location>
</feature>
<dbReference type="InterPro" id="IPR037045">
    <property type="entry name" value="S8pro/Inhibitor_I9_sf"/>
</dbReference>
<proteinExistence type="inferred from homology"/>
<dbReference type="FunFam" id="3.40.50.200:FF:000014">
    <property type="entry name" value="Proteinase K"/>
    <property type="match status" value="1"/>
</dbReference>
<evidence type="ECO:0000313" key="11">
    <source>
        <dbReference type="EMBL" id="KAK2612248.1"/>
    </source>
</evidence>
<evidence type="ECO:0000256" key="4">
    <source>
        <dbReference type="ARBA" id="ARBA00022801"/>
    </source>
</evidence>
<dbReference type="PRINTS" id="PR00723">
    <property type="entry name" value="SUBTILISIN"/>
</dbReference>